<dbReference type="GO" id="GO:0005739">
    <property type="term" value="C:mitochondrion"/>
    <property type="evidence" value="ECO:0007669"/>
    <property type="project" value="UniProtKB-ARBA"/>
</dbReference>
<dbReference type="PANTHER" id="PTHR36181">
    <property type="entry name" value="INTRON-ENCODED ENDONUCLEASE AI3-RELATED"/>
    <property type="match status" value="1"/>
</dbReference>
<keyword evidence="2" id="KW-0496">Mitochondrion</keyword>
<dbReference type="InterPro" id="IPR027434">
    <property type="entry name" value="Homing_endonucl"/>
</dbReference>
<dbReference type="SUPFAM" id="SSF55608">
    <property type="entry name" value="Homing endonucleases"/>
    <property type="match status" value="2"/>
</dbReference>
<reference evidence="2" key="1">
    <citation type="submission" date="2019-02" db="EMBL/GenBank/DDBJ databases">
        <authorList>
            <person name="Fang M.L."/>
            <person name="Zhang Y."/>
        </authorList>
    </citation>
    <scope>NUCLEOTIDE SEQUENCE</scope>
    <source>
        <strain evidence="2">YMF1.01838</strain>
    </source>
</reference>
<evidence type="ECO:0000313" key="2">
    <source>
        <dbReference type="EMBL" id="QBM09684.1"/>
    </source>
</evidence>
<dbReference type="GO" id="GO:0004519">
    <property type="term" value="F:endonuclease activity"/>
    <property type="evidence" value="ECO:0007669"/>
    <property type="project" value="InterPro"/>
</dbReference>
<dbReference type="PANTHER" id="PTHR36181:SF2">
    <property type="entry name" value="INTRON-ENCODED ENDONUCLEASE AI3-RELATED"/>
    <property type="match status" value="1"/>
</dbReference>
<dbReference type="InterPro" id="IPR051289">
    <property type="entry name" value="LAGLIDADG_Endonuclease"/>
</dbReference>
<dbReference type="InterPro" id="IPR004860">
    <property type="entry name" value="LAGLIDADG_dom"/>
</dbReference>
<protein>
    <recommendedName>
        <fullName evidence="1">Homing endonuclease LAGLIDADG domain-containing protein</fullName>
    </recommendedName>
</protein>
<name>A0A482DT30_9PEZI</name>
<dbReference type="Pfam" id="PF00961">
    <property type="entry name" value="LAGLIDADG_1"/>
    <property type="match status" value="1"/>
</dbReference>
<sequence>MKVTNTFNTKLEFKKNITGDYIAGFVQADGSFSAVLTSKTRNSKRYFNISLVFTIVQHEKYKDLILEIQKYFKGVGNWYLNKNDKTIRYQVTKQSDLINVIIPFFMEHQLRSGKLLSFLHFKYIATVMSTRAHWNNKKMLLSLIVLASHLNPLGKIGNKIRYLDPEEQKYVINNIQPEGIDISELTESIKNFKQNELTLEFIHGLFDGDGNLSIYFVKPSEAKLNRVSSENQSLEEIKTQHDYQNETREIKLYVGYSFTIVQDKHNLSLLNEVKSFFNETGGIYEINDNCSIYKAGSKSILASIILPKMAGKTSLDWVDCSQKPVNNDLTSSELNLPLLKYNKIYYSGKILKILSNDKIINNENMDQILELSYYVRDESDNITLEKYIENFRQKWLL</sequence>
<geneLocation type="mitochondrion" evidence="2"/>
<gene>
    <name evidence="2" type="primary">orf397</name>
</gene>
<dbReference type="AlphaFoldDB" id="A0A482DT30"/>
<evidence type="ECO:0000259" key="1">
    <source>
        <dbReference type="Pfam" id="PF00961"/>
    </source>
</evidence>
<dbReference type="Gene3D" id="3.10.28.10">
    <property type="entry name" value="Homing endonucleases"/>
    <property type="match status" value="2"/>
</dbReference>
<proteinExistence type="predicted"/>
<accession>A0A482DT30</accession>
<organism evidence="2">
    <name type="scientific">Dactylella sp</name>
    <dbReference type="NCBI Taxonomy" id="1814903"/>
    <lineage>
        <taxon>Eukaryota</taxon>
        <taxon>Fungi</taxon>
        <taxon>Dikarya</taxon>
        <taxon>Ascomycota</taxon>
        <taxon>Pezizomycotina</taxon>
        <taxon>Orbiliomycetes</taxon>
        <taxon>Orbiliales</taxon>
        <taxon>Orbiliaceae</taxon>
        <taxon>Dactylella</taxon>
    </lineage>
</organism>
<dbReference type="EMBL" id="MK550697">
    <property type="protein sequence ID" value="QBM09684.1"/>
    <property type="molecule type" value="Genomic_DNA"/>
</dbReference>
<feature type="domain" description="Homing endonuclease LAGLIDADG" evidence="1">
    <location>
        <begin position="22"/>
        <end position="124"/>
    </location>
</feature>